<evidence type="ECO:0000256" key="1">
    <source>
        <dbReference type="SAM" id="MobiDB-lite"/>
    </source>
</evidence>
<gene>
    <name evidence="3" type="ORF">PCA31118_01168</name>
</gene>
<keyword evidence="4" id="KW-1185">Reference proteome</keyword>
<dbReference type="RefSeq" id="WP_150623946.1">
    <property type="nucleotide sequence ID" value="NZ_CABPSQ010000002.1"/>
</dbReference>
<evidence type="ECO:0000313" key="4">
    <source>
        <dbReference type="Proteomes" id="UP000414136"/>
    </source>
</evidence>
<feature type="compositionally biased region" description="Gly residues" evidence="1">
    <location>
        <begin position="104"/>
        <end position="120"/>
    </location>
</feature>
<evidence type="ECO:0000259" key="2">
    <source>
        <dbReference type="SMART" id="SM00834"/>
    </source>
</evidence>
<dbReference type="InterPro" id="IPR013429">
    <property type="entry name" value="Regulatory_FmdB_Zinc_ribbon"/>
</dbReference>
<accession>A0A5E4ZQU9</accession>
<feature type="region of interest" description="Disordered" evidence="1">
    <location>
        <begin position="104"/>
        <end position="134"/>
    </location>
</feature>
<protein>
    <submittedName>
        <fullName evidence="3">FmdB family transcriptional regulator</fullName>
    </submittedName>
</protein>
<name>A0A5E4ZQU9_9BURK</name>
<dbReference type="EMBL" id="CABPSQ010000002">
    <property type="protein sequence ID" value="VVE63228.1"/>
    <property type="molecule type" value="Genomic_DNA"/>
</dbReference>
<organism evidence="3 4">
    <name type="scientific">Pandoraea captiosa</name>
    <dbReference type="NCBI Taxonomy" id="2508302"/>
    <lineage>
        <taxon>Bacteria</taxon>
        <taxon>Pseudomonadati</taxon>
        <taxon>Pseudomonadota</taxon>
        <taxon>Betaproteobacteria</taxon>
        <taxon>Burkholderiales</taxon>
        <taxon>Burkholderiaceae</taxon>
        <taxon>Pandoraea</taxon>
    </lineage>
</organism>
<dbReference type="SMART" id="SM00834">
    <property type="entry name" value="CxxC_CXXC_SSSS"/>
    <property type="match status" value="1"/>
</dbReference>
<dbReference type="Pfam" id="PF09723">
    <property type="entry name" value="Zn_ribbon_8"/>
    <property type="match status" value="1"/>
</dbReference>
<proteinExistence type="predicted"/>
<dbReference type="AlphaFoldDB" id="A0A5E4ZQU9"/>
<evidence type="ECO:0000313" key="3">
    <source>
        <dbReference type="EMBL" id="VVE63228.1"/>
    </source>
</evidence>
<dbReference type="OrthoDB" id="9813321at2"/>
<reference evidence="3 4" key="1">
    <citation type="submission" date="2019-08" db="EMBL/GenBank/DDBJ databases">
        <authorList>
            <person name="Peeters C."/>
        </authorList>
    </citation>
    <scope>NUCLEOTIDE SEQUENCE [LARGE SCALE GENOMIC DNA]</scope>
    <source>
        <strain evidence="3 4">LMG 31118</strain>
    </source>
</reference>
<feature type="domain" description="Putative regulatory protein FmdB zinc ribbon" evidence="2">
    <location>
        <begin position="1"/>
        <end position="41"/>
    </location>
</feature>
<sequence>MPIYDFECATCGPFAVMRRMAERDTPCHCPDCGREGSRLITAPSLALMGSASRTAHATNERAAHAPRHSGDGPSGRHRPGCSCCSGGKVSLAGGSGMSGMSGGMGAASGASGAGGAGGASGLKRPAGRPWMISH</sequence>
<dbReference type="Proteomes" id="UP000414136">
    <property type="component" value="Unassembled WGS sequence"/>
</dbReference>
<dbReference type="NCBIfam" id="TIGR02605">
    <property type="entry name" value="CxxC_CxxC_SSSS"/>
    <property type="match status" value="1"/>
</dbReference>
<feature type="region of interest" description="Disordered" evidence="1">
    <location>
        <begin position="51"/>
        <end position="77"/>
    </location>
</feature>